<gene>
    <name evidence="1" type="ORF">PoB_002858700</name>
</gene>
<accession>A0AAV4A5F6</accession>
<sequence>MHTALKHTTHLASSKKHHIPEDWSTQALPEEYLTTDFDDFGSWHCYGLYNFVPLSYGCYPQMGRGKFESSRPWRWRFHAAPQGFHE</sequence>
<evidence type="ECO:0000313" key="1">
    <source>
        <dbReference type="EMBL" id="GFO02082.1"/>
    </source>
</evidence>
<comment type="caution">
    <text evidence="1">The sequence shown here is derived from an EMBL/GenBank/DDBJ whole genome shotgun (WGS) entry which is preliminary data.</text>
</comment>
<name>A0AAV4A5F6_9GAST</name>
<dbReference type="AlphaFoldDB" id="A0AAV4A5F6"/>
<dbReference type="Proteomes" id="UP000735302">
    <property type="component" value="Unassembled WGS sequence"/>
</dbReference>
<reference evidence="1 2" key="1">
    <citation type="journal article" date="2021" name="Elife">
        <title>Chloroplast acquisition without the gene transfer in kleptoplastic sea slugs, Plakobranchus ocellatus.</title>
        <authorList>
            <person name="Maeda T."/>
            <person name="Takahashi S."/>
            <person name="Yoshida T."/>
            <person name="Shimamura S."/>
            <person name="Takaki Y."/>
            <person name="Nagai Y."/>
            <person name="Toyoda A."/>
            <person name="Suzuki Y."/>
            <person name="Arimoto A."/>
            <person name="Ishii H."/>
            <person name="Satoh N."/>
            <person name="Nishiyama T."/>
            <person name="Hasebe M."/>
            <person name="Maruyama T."/>
            <person name="Minagawa J."/>
            <person name="Obokata J."/>
            <person name="Shigenobu S."/>
        </authorList>
    </citation>
    <scope>NUCLEOTIDE SEQUENCE [LARGE SCALE GENOMIC DNA]</scope>
</reference>
<evidence type="ECO:0000313" key="2">
    <source>
        <dbReference type="Proteomes" id="UP000735302"/>
    </source>
</evidence>
<keyword evidence="2" id="KW-1185">Reference proteome</keyword>
<proteinExistence type="predicted"/>
<organism evidence="1 2">
    <name type="scientific">Plakobranchus ocellatus</name>
    <dbReference type="NCBI Taxonomy" id="259542"/>
    <lineage>
        <taxon>Eukaryota</taxon>
        <taxon>Metazoa</taxon>
        <taxon>Spiralia</taxon>
        <taxon>Lophotrochozoa</taxon>
        <taxon>Mollusca</taxon>
        <taxon>Gastropoda</taxon>
        <taxon>Heterobranchia</taxon>
        <taxon>Euthyneura</taxon>
        <taxon>Panpulmonata</taxon>
        <taxon>Sacoglossa</taxon>
        <taxon>Placobranchoidea</taxon>
        <taxon>Plakobranchidae</taxon>
        <taxon>Plakobranchus</taxon>
    </lineage>
</organism>
<protein>
    <submittedName>
        <fullName evidence="1">Uncharacterized protein</fullName>
    </submittedName>
</protein>
<dbReference type="EMBL" id="BLXT01003558">
    <property type="protein sequence ID" value="GFO02082.1"/>
    <property type="molecule type" value="Genomic_DNA"/>
</dbReference>